<dbReference type="GO" id="GO:0043153">
    <property type="term" value="P:entrainment of circadian clock by photoperiod"/>
    <property type="evidence" value="ECO:0007669"/>
    <property type="project" value="TreeGrafter"/>
</dbReference>
<dbReference type="Gene3D" id="1.10.579.10">
    <property type="entry name" value="DNA Cyclobutane Dipyrimidine Photolyase, subunit A, domain 3"/>
    <property type="match status" value="1"/>
</dbReference>
<dbReference type="Gene3D" id="1.25.40.80">
    <property type="match status" value="1"/>
</dbReference>
<dbReference type="GO" id="GO:0003677">
    <property type="term" value="F:DNA binding"/>
    <property type="evidence" value="ECO:0007669"/>
    <property type="project" value="TreeGrafter"/>
</dbReference>
<dbReference type="PRINTS" id="PR00147">
    <property type="entry name" value="DNAPHOTLYASE"/>
</dbReference>
<name>A0A6G1LLU8_9PEZI</name>
<dbReference type="Pfam" id="PF00875">
    <property type="entry name" value="DNA_photolyase"/>
    <property type="match status" value="1"/>
</dbReference>
<keyword evidence="8" id="KW-1185">Reference proteome</keyword>
<evidence type="ECO:0000256" key="1">
    <source>
        <dbReference type="ARBA" id="ARBA00005862"/>
    </source>
</evidence>
<feature type="domain" description="Photolyase/cryptochrome alpha/beta" evidence="6">
    <location>
        <begin position="61"/>
        <end position="199"/>
    </location>
</feature>
<feature type="binding site" evidence="4">
    <location>
        <position position="303"/>
    </location>
    <ligand>
        <name>FAD</name>
        <dbReference type="ChEBI" id="CHEBI:57692"/>
    </ligand>
</feature>
<dbReference type="InterPro" id="IPR002081">
    <property type="entry name" value="Cryptochrome/DNA_photolyase_1"/>
</dbReference>
<dbReference type="GO" id="GO:0005634">
    <property type="term" value="C:nucleus"/>
    <property type="evidence" value="ECO:0007669"/>
    <property type="project" value="TreeGrafter"/>
</dbReference>
<evidence type="ECO:0000256" key="4">
    <source>
        <dbReference type="PIRSR" id="PIRSR602081-1"/>
    </source>
</evidence>
<evidence type="ECO:0000313" key="8">
    <source>
        <dbReference type="Proteomes" id="UP000799436"/>
    </source>
</evidence>
<dbReference type="EMBL" id="ML995809">
    <property type="protein sequence ID" value="KAF2773845.1"/>
    <property type="molecule type" value="Genomic_DNA"/>
</dbReference>
<comment type="cofactor">
    <cofactor evidence="4">
        <name>FAD</name>
        <dbReference type="ChEBI" id="CHEBI:57692"/>
    </cofactor>
    <text evidence="4">Binds 1 FAD per subunit.</text>
</comment>
<feature type="compositionally biased region" description="Basic and acidic residues" evidence="5">
    <location>
        <begin position="9"/>
        <end position="18"/>
    </location>
</feature>
<feature type="region of interest" description="Disordered" evidence="5">
    <location>
        <begin position="1"/>
        <end position="36"/>
    </location>
</feature>
<dbReference type="PANTHER" id="PTHR11455:SF18">
    <property type="entry name" value="SI:CH1073-390K14.1"/>
    <property type="match status" value="1"/>
</dbReference>
<dbReference type="Proteomes" id="UP000799436">
    <property type="component" value="Unassembled WGS sequence"/>
</dbReference>
<comment type="similarity">
    <text evidence="1">Belongs to the DNA photolyase class-1 family.</text>
</comment>
<dbReference type="OrthoDB" id="435881at2759"/>
<dbReference type="PANTHER" id="PTHR11455">
    <property type="entry name" value="CRYPTOCHROME"/>
    <property type="match status" value="1"/>
</dbReference>
<evidence type="ECO:0000259" key="6">
    <source>
        <dbReference type="PROSITE" id="PS51645"/>
    </source>
</evidence>
<evidence type="ECO:0000313" key="7">
    <source>
        <dbReference type="EMBL" id="KAF2773845.1"/>
    </source>
</evidence>
<dbReference type="GO" id="GO:0032922">
    <property type="term" value="P:circadian regulation of gene expression"/>
    <property type="evidence" value="ECO:0007669"/>
    <property type="project" value="TreeGrafter"/>
</dbReference>
<feature type="binding site" evidence="4">
    <location>
        <position position="355"/>
    </location>
    <ligand>
        <name>FAD</name>
        <dbReference type="ChEBI" id="CHEBI:57692"/>
    </ligand>
</feature>
<dbReference type="InterPro" id="IPR005101">
    <property type="entry name" value="Cryptochr/Photolyase_FAD-bd"/>
</dbReference>
<feature type="binding site" evidence="4">
    <location>
        <begin position="358"/>
        <end position="365"/>
    </location>
    <ligand>
        <name>FAD</name>
        <dbReference type="ChEBI" id="CHEBI:57692"/>
    </ligand>
</feature>
<evidence type="ECO:0000256" key="2">
    <source>
        <dbReference type="ARBA" id="ARBA00022630"/>
    </source>
</evidence>
<feature type="binding site" evidence="4">
    <location>
        <begin position="456"/>
        <end position="458"/>
    </location>
    <ligand>
        <name>FAD</name>
        <dbReference type="ChEBI" id="CHEBI:57692"/>
    </ligand>
</feature>
<keyword evidence="3 4" id="KW-0274">FAD</keyword>
<dbReference type="InterPro" id="IPR014729">
    <property type="entry name" value="Rossmann-like_a/b/a_fold"/>
</dbReference>
<evidence type="ECO:0000256" key="5">
    <source>
        <dbReference type="SAM" id="MobiDB-lite"/>
    </source>
</evidence>
<dbReference type="GO" id="GO:0003904">
    <property type="term" value="F:deoxyribodipyrimidine photo-lyase activity"/>
    <property type="evidence" value="ECO:0007669"/>
    <property type="project" value="TreeGrafter"/>
</dbReference>
<dbReference type="Gene3D" id="3.40.50.620">
    <property type="entry name" value="HUPs"/>
    <property type="match status" value="1"/>
</dbReference>
<protein>
    <recommendedName>
        <fullName evidence="6">Photolyase/cryptochrome alpha/beta domain-containing protein</fullName>
    </recommendedName>
</protein>
<dbReference type="GO" id="GO:0005737">
    <property type="term" value="C:cytoplasm"/>
    <property type="evidence" value="ECO:0007669"/>
    <property type="project" value="TreeGrafter"/>
</dbReference>
<organism evidence="7 8">
    <name type="scientific">Teratosphaeria nubilosa</name>
    <dbReference type="NCBI Taxonomy" id="161662"/>
    <lineage>
        <taxon>Eukaryota</taxon>
        <taxon>Fungi</taxon>
        <taxon>Dikarya</taxon>
        <taxon>Ascomycota</taxon>
        <taxon>Pezizomycotina</taxon>
        <taxon>Dothideomycetes</taxon>
        <taxon>Dothideomycetidae</taxon>
        <taxon>Mycosphaerellales</taxon>
        <taxon>Teratosphaeriaceae</taxon>
        <taxon>Teratosphaeria</taxon>
    </lineage>
</organism>
<dbReference type="InterPro" id="IPR036134">
    <property type="entry name" value="Crypto/Photolyase_FAD-like_sf"/>
</dbReference>
<accession>A0A6G1LLU8</accession>
<dbReference type="AlphaFoldDB" id="A0A6G1LLU8"/>
<dbReference type="Pfam" id="PF03441">
    <property type="entry name" value="FAD_binding_7"/>
    <property type="match status" value="1"/>
</dbReference>
<dbReference type="SUPFAM" id="SSF48173">
    <property type="entry name" value="Cryptochrome/photolyase FAD-binding domain"/>
    <property type="match status" value="1"/>
</dbReference>
<dbReference type="InterPro" id="IPR006050">
    <property type="entry name" value="DNA_photolyase_N"/>
</dbReference>
<keyword evidence="2 4" id="KW-0285">Flavoprotein</keyword>
<reference evidence="7" key="1">
    <citation type="journal article" date="2020" name="Stud. Mycol.">
        <title>101 Dothideomycetes genomes: a test case for predicting lifestyles and emergence of pathogens.</title>
        <authorList>
            <person name="Haridas S."/>
            <person name="Albert R."/>
            <person name="Binder M."/>
            <person name="Bloem J."/>
            <person name="Labutti K."/>
            <person name="Salamov A."/>
            <person name="Andreopoulos B."/>
            <person name="Baker S."/>
            <person name="Barry K."/>
            <person name="Bills G."/>
            <person name="Bluhm B."/>
            <person name="Cannon C."/>
            <person name="Castanera R."/>
            <person name="Culley D."/>
            <person name="Daum C."/>
            <person name="Ezra D."/>
            <person name="Gonzalez J."/>
            <person name="Henrissat B."/>
            <person name="Kuo A."/>
            <person name="Liang C."/>
            <person name="Lipzen A."/>
            <person name="Lutzoni F."/>
            <person name="Magnuson J."/>
            <person name="Mondo S."/>
            <person name="Nolan M."/>
            <person name="Ohm R."/>
            <person name="Pangilinan J."/>
            <person name="Park H.-J."/>
            <person name="Ramirez L."/>
            <person name="Alfaro M."/>
            <person name="Sun H."/>
            <person name="Tritt A."/>
            <person name="Yoshinaga Y."/>
            <person name="Zwiers L.-H."/>
            <person name="Turgeon B."/>
            <person name="Goodwin S."/>
            <person name="Spatafora J."/>
            <person name="Crous P."/>
            <person name="Grigoriev I."/>
        </authorList>
    </citation>
    <scope>NUCLEOTIDE SEQUENCE</scope>
    <source>
        <strain evidence="7">CBS 116005</strain>
    </source>
</reference>
<sequence>MSSQKKHARSDSQTHDDYVQVDNALKHPSTKRAKQVDANTPFDQLCDLVDKTKAKDVKSRNVLHWFRSKDIRQEDNKSLHAAAQRAKEGSGALITMYLYSPKDIEWHGTSPARSDFILESLRILKSQLEKKNIPLAIVIADERNEKTQKVVDFIKEHNISHVFANMEYEVDELRRDISIAHHIQKAEDIAFDLLHDQTVLIPGTVCTGSGGPMKVFTPYHKAWLSDTKSDPSVLHTVPVPEGNAKDAATKLKQVFASKIPELPESKRFASKEEQDRIRKLWPPGNAAGMERLAHFLDKKVSSYASHRSEPAKDPSSRLSAYFSSGIISVREVLAKTKEANGGKHFDAGDAGIDSWVREIVFREFYRQVTVITPHTSMNLPQNLKFDNVEWREDAEGWKRWCEGTTGIPFIDAGMRQLNTEAYMHNRLRMNTSSYLRANYLIDYRKGERYFAEHLIDWDLSNNTQGWEPSYTFFNPVTQAEKCDTNGDFIRQWVPELKDLKGGKGGAIFAPHDRLSKQEFEKLGYPRPLVDFAESASRAKDVYKRDLANADP</sequence>
<dbReference type="PROSITE" id="PS51645">
    <property type="entry name" value="PHR_CRY_ALPHA_BETA"/>
    <property type="match status" value="1"/>
</dbReference>
<dbReference type="GO" id="GO:0071949">
    <property type="term" value="F:FAD binding"/>
    <property type="evidence" value="ECO:0007669"/>
    <property type="project" value="TreeGrafter"/>
</dbReference>
<dbReference type="SUPFAM" id="SSF52425">
    <property type="entry name" value="Cryptochrome/photolyase, N-terminal domain"/>
    <property type="match status" value="1"/>
</dbReference>
<feature type="binding site" evidence="4">
    <location>
        <begin position="315"/>
        <end position="319"/>
    </location>
    <ligand>
        <name>FAD</name>
        <dbReference type="ChEBI" id="CHEBI:57692"/>
    </ligand>
</feature>
<proteinExistence type="inferred from homology"/>
<dbReference type="InterPro" id="IPR036155">
    <property type="entry name" value="Crypto/Photolyase_N_sf"/>
</dbReference>
<gene>
    <name evidence="7" type="ORF">EJ03DRAFT_386803</name>
</gene>
<evidence type="ECO:0000256" key="3">
    <source>
        <dbReference type="ARBA" id="ARBA00022827"/>
    </source>
</evidence>